<feature type="compositionally biased region" description="Polar residues" evidence="3">
    <location>
        <begin position="901"/>
        <end position="914"/>
    </location>
</feature>
<keyword evidence="2" id="KW-0677">Repeat</keyword>
<dbReference type="Proteomes" id="UP001164746">
    <property type="component" value="Chromosome 11"/>
</dbReference>
<keyword evidence="4" id="KW-1133">Transmembrane helix</keyword>
<dbReference type="EMBL" id="CP111022">
    <property type="protein sequence ID" value="WAR20543.1"/>
    <property type="molecule type" value="Genomic_DNA"/>
</dbReference>
<sequence>MARLTENWKKLYMCSEALKKIPLVIDTVTTFTLYGIILKDEFWIDMDIKDLSELFFACPVYLTIMRLQPKSQISIMLLALLLQAVHVSGEICVSPTVPSNLCECRLENGVRRLNCQDKRLTTIPTFTPTNDIFDEIDFTYYIQESSASNKISNIPDYAFENITTKKVNLLTNPVSSVSFNAFNSNRSKTYLQELLIEGNLTNLPPTDPLGTLTNLKYLHLKSYQKIVLIGADFPFPNLVTLILDTFIGLTTVDPAAFAPLQNVKELHLENMPSMKTLPIQAWNQLPMIKDLRLKDLAVSTIEAGTFHSLQNLEFLYIHYISTLTTIRNGTFGAASNTLTHLYLKYDDLSDLGFLASETFPNLTHLDLSYNTKLYNGLISPNFTTLTALRTMNLGDVGLSSVGKTMLSGLGLLHTLDLSYNNIQTVENQAFSLMPNLVELRMSKQTLAINFEQNAFQGIESSLEHLLLDLNRISYTQFWPLLETLTNLVELNLEGTGLTEIRDYTFQNNQKLSNLHLKSNSISSINQKTFFGPRNTLRVLDLSLNRLTTISACLFSDFQPKPTFYFTGNPLNCTCDLTWLFDWVLTHPTRQQQIDAALAYVGKCGSPANLAGKYMLDDFQKVDMCPTGGGTIPQCPDLYATTTPIPTTTTSASTIVSTTPPLAPIPDFELLVVLASENFIELTWTVSDKTDVTGYQINMTANYINDPVIKNIVKEDKNVRFYELKSGEYFYFCLALRINSQLRTETKKCASANTLLVQTTTTEAVTQAPEANIGLIAGLSAGGAILIILIIVIVYLLLKSNKQKKAPPSTSPMTFTMHPHANVPQAGGTAKRFAKKPDKEGATPDDINITMISNGDMNKGRISAGSYQELHTKGLDNNPMPSSSKNGAYAIGPDHRRGAYPSSPSSPDHYTNSFDQRPLPQAPGGRRGYVNTGYKKSNEHLPETSKNEYSEARY</sequence>
<evidence type="ECO:0000313" key="5">
    <source>
        <dbReference type="EMBL" id="WAR20543.1"/>
    </source>
</evidence>
<dbReference type="SUPFAM" id="SSF52058">
    <property type="entry name" value="L domain-like"/>
    <property type="match status" value="1"/>
</dbReference>
<evidence type="ECO:0000256" key="2">
    <source>
        <dbReference type="ARBA" id="ARBA00022737"/>
    </source>
</evidence>
<feature type="transmembrane region" description="Helical" evidence="4">
    <location>
        <begin position="772"/>
        <end position="797"/>
    </location>
</feature>
<dbReference type="SMART" id="SM00369">
    <property type="entry name" value="LRR_TYP"/>
    <property type="match status" value="5"/>
</dbReference>
<dbReference type="InterPro" id="IPR050541">
    <property type="entry name" value="LRR_TM_domain-containing"/>
</dbReference>
<dbReference type="InterPro" id="IPR001611">
    <property type="entry name" value="Leu-rich_rpt"/>
</dbReference>
<accession>A0ABY7FIM2</accession>
<dbReference type="Pfam" id="PF13855">
    <property type="entry name" value="LRR_8"/>
    <property type="match status" value="2"/>
</dbReference>
<organism evidence="5 6">
    <name type="scientific">Mya arenaria</name>
    <name type="common">Soft-shell clam</name>
    <dbReference type="NCBI Taxonomy" id="6604"/>
    <lineage>
        <taxon>Eukaryota</taxon>
        <taxon>Metazoa</taxon>
        <taxon>Spiralia</taxon>
        <taxon>Lophotrochozoa</taxon>
        <taxon>Mollusca</taxon>
        <taxon>Bivalvia</taxon>
        <taxon>Autobranchia</taxon>
        <taxon>Heteroconchia</taxon>
        <taxon>Euheterodonta</taxon>
        <taxon>Imparidentia</taxon>
        <taxon>Neoheterodontei</taxon>
        <taxon>Myida</taxon>
        <taxon>Myoidea</taxon>
        <taxon>Myidae</taxon>
        <taxon>Mya</taxon>
    </lineage>
</organism>
<proteinExistence type="predicted"/>
<dbReference type="InterPro" id="IPR003591">
    <property type="entry name" value="Leu-rich_rpt_typical-subtyp"/>
</dbReference>
<keyword evidence="4" id="KW-0472">Membrane</keyword>
<dbReference type="PANTHER" id="PTHR24369:SF212">
    <property type="entry name" value="LEUCINE-RICH REPEAT-CONTAINING PROTEIN 4B-LIKE"/>
    <property type="match status" value="1"/>
</dbReference>
<dbReference type="InterPro" id="IPR026906">
    <property type="entry name" value="LRR_5"/>
</dbReference>
<gene>
    <name evidence="5" type="ORF">MAR_002381</name>
</gene>
<name>A0ABY7FIM2_MYAAR</name>
<reference evidence="5" key="1">
    <citation type="submission" date="2022-11" db="EMBL/GenBank/DDBJ databases">
        <title>Centuries of genome instability and evolution in soft-shell clam transmissible cancer (bioRxiv).</title>
        <authorList>
            <person name="Hart S.F.M."/>
            <person name="Yonemitsu M.A."/>
            <person name="Giersch R.M."/>
            <person name="Beal B.F."/>
            <person name="Arriagada G."/>
            <person name="Davis B.W."/>
            <person name="Ostrander E.A."/>
            <person name="Goff S.P."/>
            <person name="Metzger M.J."/>
        </authorList>
    </citation>
    <scope>NUCLEOTIDE SEQUENCE</scope>
    <source>
        <strain evidence="5">MELC-2E11</strain>
        <tissue evidence="5">Siphon/mantle</tissue>
    </source>
</reference>
<feature type="region of interest" description="Disordered" evidence="3">
    <location>
        <begin position="824"/>
        <end position="849"/>
    </location>
</feature>
<keyword evidence="4" id="KW-0812">Transmembrane</keyword>
<dbReference type="Gene3D" id="3.80.10.10">
    <property type="entry name" value="Ribonuclease Inhibitor"/>
    <property type="match status" value="3"/>
</dbReference>
<evidence type="ECO:0000313" key="6">
    <source>
        <dbReference type="Proteomes" id="UP001164746"/>
    </source>
</evidence>
<keyword evidence="6" id="KW-1185">Reference proteome</keyword>
<evidence type="ECO:0000256" key="1">
    <source>
        <dbReference type="ARBA" id="ARBA00022614"/>
    </source>
</evidence>
<dbReference type="InterPro" id="IPR032675">
    <property type="entry name" value="LRR_dom_sf"/>
</dbReference>
<evidence type="ECO:0000256" key="4">
    <source>
        <dbReference type="SAM" id="Phobius"/>
    </source>
</evidence>
<dbReference type="PANTHER" id="PTHR24369">
    <property type="entry name" value="ANTIGEN BSP, PUTATIVE-RELATED"/>
    <property type="match status" value="1"/>
</dbReference>
<dbReference type="PROSITE" id="PS51450">
    <property type="entry name" value="LRR"/>
    <property type="match status" value="2"/>
</dbReference>
<keyword evidence="1" id="KW-0433">Leucine-rich repeat</keyword>
<feature type="compositionally biased region" description="Basic and acidic residues" evidence="3">
    <location>
        <begin position="935"/>
        <end position="953"/>
    </location>
</feature>
<evidence type="ECO:0000256" key="3">
    <source>
        <dbReference type="SAM" id="MobiDB-lite"/>
    </source>
</evidence>
<protein>
    <submittedName>
        <fullName evidence="5">LIGO4-like protein</fullName>
    </submittedName>
</protein>
<feature type="region of interest" description="Disordered" evidence="3">
    <location>
        <begin position="870"/>
        <end position="953"/>
    </location>
</feature>
<dbReference type="Pfam" id="PF13306">
    <property type="entry name" value="LRR_5"/>
    <property type="match status" value="2"/>
</dbReference>